<dbReference type="InterPro" id="IPR001283">
    <property type="entry name" value="CRISP-related"/>
</dbReference>
<evidence type="ECO:0000259" key="4">
    <source>
        <dbReference type="SMART" id="SM00198"/>
    </source>
</evidence>
<evidence type="ECO:0000256" key="2">
    <source>
        <dbReference type="ARBA" id="ARBA00022525"/>
    </source>
</evidence>
<dbReference type="SMART" id="SM00198">
    <property type="entry name" value="SCP"/>
    <property type="match status" value="1"/>
</dbReference>
<feature type="region of interest" description="Disordered" evidence="3">
    <location>
        <begin position="189"/>
        <end position="216"/>
    </location>
</feature>
<dbReference type="eggNOG" id="KOG3017">
    <property type="taxonomic scope" value="Eukaryota"/>
</dbReference>
<dbReference type="InParanoid" id="D2A1B7"/>
<gene>
    <name evidence="5" type="primary">AUGUSTUS-3.0.2_08364</name>
    <name evidence="5" type="ORF">TcasGA2_TC008364</name>
</gene>
<reference evidence="5 6" key="2">
    <citation type="journal article" date="2010" name="Nucleic Acids Res.">
        <title>BeetleBase in 2010: revisions to provide comprehensive genomic information for Tribolium castaneum.</title>
        <authorList>
            <person name="Kim H.S."/>
            <person name="Murphy T."/>
            <person name="Xia J."/>
            <person name="Caragea D."/>
            <person name="Park Y."/>
            <person name="Beeman R.W."/>
            <person name="Lorenzen M.D."/>
            <person name="Butcher S."/>
            <person name="Manak J.R."/>
            <person name="Brown S.J."/>
        </authorList>
    </citation>
    <scope>GENOME REANNOTATION</scope>
    <source>
        <strain evidence="5 6">Georgia GA2</strain>
    </source>
</reference>
<evidence type="ECO:0000313" key="5">
    <source>
        <dbReference type="EMBL" id="EFA02643.2"/>
    </source>
</evidence>
<feature type="domain" description="SCP" evidence="4">
    <location>
        <begin position="1"/>
        <end position="136"/>
    </location>
</feature>
<comment type="subcellular location">
    <subcellularLocation>
        <location evidence="1">Secreted</location>
    </subcellularLocation>
</comment>
<sequence>MMALSYDLELEYMTRCYLRSRFNGYHDTCRLLSNGRNAGQNIAGQNLKNYSMKLVKKFINDWYEEIKYLQPDVIDSFRLLEENEKTDEDSEIAHFTALVWAESNKVGCARLYTKDPRKLKYMYDESFRQTLLCNYGITILEGSIAEVNAITRPVYQRGKPCSQCPENFKCNTKYPALCGEIESVPTDPPYDFDAKKVPKKGGKRRGDNTVQNSKKGLEKLDEREYFEPHFCRKASATIGQRRHSFTFHLKTRPKKTLSNNFPEFGRLSTMRG</sequence>
<dbReference type="Proteomes" id="UP000007266">
    <property type="component" value="Linkage group 4"/>
</dbReference>
<evidence type="ECO:0000256" key="1">
    <source>
        <dbReference type="ARBA" id="ARBA00004613"/>
    </source>
</evidence>
<keyword evidence="6" id="KW-1185">Reference proteome</keyword>
<keyword evidence="2" id="KW-0964">Secreted</keyword>
<dbReference type="SUPFAM" id="SSF55797">
    <property type="entry name" value="PR-1-like"/>
    <property type="match status" value="1"/>
</dbReference>
<accession>D2A1B7</accession>
<dbReference type="GO" id="GO:0005615">
    <property type="term" value="C:extracellular space"/>
    <property type="evidence" value="ECO:0000318"/>
    <property type="project" value="GO_Central"/>
</dbReference>
<dbReference type="InterPro" id="IPR014044">
    <property type="entry name" value="CAP_dom"/>
</dbReference>
<proteinExistence type="predicted"/>
<reference evidence="5 6" key="1">
    <citation type="journal article" date="2008" name="Nature">
        <title>The genome of the model beetle and pest Tribolium castaneum.</title>
        <authorList>
            <consortium name="Tribolium Genome Sequencing Consortium"/>
            <person name="Richards S."/>
            <person name="Gibbs R.A."/>
            <person name="Weinstock G.M."/>
            <person name="Brown S.J."/>
            <person name="Denell R."/>
            <person name="Beeman R.W."/>
            <person name="Gibbs R."/>
            <person name="Beeman R.W."/>
            <person name="Brown S.J."/>
            <person name="Bucher G."/>
            <person name="Friedrich M."/>
            <person name="Grimmelikhuijzen C.J."/>
            <person name="Klingler M."/>
            <person name="Lorenzen M."/>
            <person name="Richards S."/>
            <person name="Roth S."/>
            <person name="Schroder R."/>
            <person name="Tautz D."/>
            <person name="Zdobnov E.M."/>
            <person name="Muzny D."/>
            <person name="Gibbs R.A."/>
            <person name="Weinstock G.M."/>
            <person name="Attaway T."/>
            <person name="Bell S."/>
            <person name="Buhay C.J."/>
            <person name="Chandrabose M.N."/>
            <person name="Chavez D."/>
            <person name="Clerk-Blankenburg K.P."/>
            <person name="Cree A."/>
            <person name="Dao M."/>
            <person name="Davis C."/>
            <person name="Chacko J."/>
            <person name="Dinh H."/>
            <person name="Dugan-Rocha S."/>
            <person name="Fowler G."/>
            <person name="Garner T.T."/>
            <person name="Garnes J."/>
            <person name="Gnirke A."/>
            <person name="Hawes A."/>
            <person name="Hernandez J."/>
            <person name="Hines S."/>
            <person name="Holder M."/>
            <person name="Hume J."/>
            <person name="Jhangiani S.N."/>
            <person name="Joshi V."/>
            <person name="Khan Z.M."/>
            <person name="Jackson L."/>
            <person name="Kovar C."/>
            <person name="Kowis A."/>
            <person name="Lee S."/>
            <person name="Lewis L.R."/>
            <person name="Margolis J."/>
            <person name="Morgan M."/>
            <person name="Nazareth L.V."/>
            <person name="Nguyen N."/>
            <person name="Okwuonu G."/>
            <person name="Parker D."/>
            <person name="Richards S."/>
            <person name="Ruiz S.J."/>
            <person name="Santibanez J."/>
            <person name="Savard J."/>
            <person name="Scherer S.E."/>
            <person name="Schneider B."/>
            <person name="Sodergren E."/>
            <person name="Tautz D."/>
            <person name="Vattahil S."/>
            <person name="Villasana D."/>
            <person name="White C.S."/>
            <person name="Wright R."/>
            <person name="Park Y."/>
            <person name="Beeman R.W."/>
            <person name="Lord J."/>
            <person name="Oppert B."/>
            <person name="Lorenzen M."/>
            <person name="Brown S."/>
            <person name="Wang L."/>
            <person name="Savard J."/>
            <person name="Tautz D."/>
            <person name="Richards S."/>
            <person name="Weinstock G."/>
            <person name="Gibbs R.A."/>
            <person name="Liu Y."/>
            <person name="Worley K."/>
            <person name="Weinstock G."/>
            <person name="Elsik C.G."/>
            <person name="Reese J.T."/>
            <person name="Elhaik E."/>
            <person name="Landan G."/>
            <person name="Graur D."/>
            <person name="Arensburger P."/>
            <person name="Atkinson P."/>
            <person name="Beeman R.W."/>
            <person name="Beidler J."/>
            <person name="Brown S.J."/>
            <person name="Demuth J.P."/>
            <person name="Drury D.W."/>
            <person name="Du Y.Z."/>
            <person name="Fujiwara H."/>
            <person name="Lorenzen M."/>
            <person name="Maselli V."/>
            <person name="Osanai M."/>
            <person name="Park Y."/>
            <person name="Robertson H.M."/>
            <person name="Tu Z."/>
            <person name="Wang J.J."/>
            <person name="Wang S."/>
            <person name="Richards S."/>
            <person name="Song H."/>
            <person name="Zhang L."/>
            <person name="Sodergren E."/>
            <person name="Werner D."/>
            <person name="Stanke M."/>
            <person name="Morgenstern B."/>
            <person name="Solovyev V."/>
            <person name="Kosarev P."/>
            <person name="Brown G."/>
            <person name="Chen H.C."/>
            <person name="Ermolaeva O."/>
            <person name="Hlavina W."/>
            <person name="Kapustin Y."/>
            <person name="Kiryutin B."/>
            <person name="Kitts P."/>
            <person name="Maglott D."/>
            <person name="Pruitt K."/>
            <person name="Sapojnikov V."/>
            <person name="Souvorov A."/>
            <person name="Mackey A.J."/>
            <person name="Waterhouse R.M."/>
            <person name="Wyder S."/>
            <person name="Zdobnov E.M."/>
            <person name="Zdobnov E.M."/>
            <person name="Wyder S."/>
            <person name="Kriventseva E.V."/>
            <person name="Kadowaki T."/>
            <person name="Bork P."/>
            <person name="Aranda M."/>
            <person name="Bao R."/>
            <person name="Beermann A."/>
            <person name="Berns N."/>
            <person name="Bolognesi R."/>
            <person name="Bonneton F."/>
            <person name="Bopp D."/>
            <person name="Brown S.J."/>
            <person name="Bucher G."/>
            <person name="Butts T."/>
            <person name="Chaumot A."/>
            <person name="Denell R.E."/>
            <person name="Ferrier D.E."/>
            <person name="Friedrich M."/>
            <person name="Gordon C.M."/>
            <person name="Jindra M."/>
            <person name="Klingler M."/>
            <person name="Lan Q."/>
            <person name="Lattorff H.M."/>
            <person name="Laudet V."/>
            <person name="von Levetsow C."/>
            <person name="Liu Z."/>
            <person name="Lutz R."/>
            <person name="Lynch J.A."/>
            <person name="da Fonseca R.N."/>
            <person name="Posnien N."/>
            <person name="Reuter R."/>
            <person name="Roth S."/>
            <person name="Savard J."/>
            <person name="Schinko J.B."/>
            <person name="Schmitt C."/>
            <person name="Schoppmeier M."/>
            <person name="Schroder R."/>
            <person name="Shippy T.D."/>
            <person name="Simonnet F."/>
            <person name="Marques-Souza H."/>
            <person name="Tautz D."/>
            <person name="Tomoyasu Y."/>
            <person name="Trauner J."/>
            <person name="Van der Zee M."/>
            <person name="Vervoort M."/>
            <person name="Wittkopp N."/>
            <person name="Wimmer E.A."/>
            <person name="Yang X."/>
            <person name="Jones A.K."/>
            <person name="Sattelle D.B."/>
            <person name="Ebert P.R."/>
            <person name="Nelson D."/>
            <person name="Scott J.G."/>
            <person name="Beeman R.W."/>
            <person name="Muthukrishnan S."/>
            <person name="Kramer K.J."/>
            <person name="Arakane Y."/>
            <person name="Beeman R.W."/>
            <person name="Zhu Q."/>
            <person name="Hogenkamp D."/>
            <person name="Dixit R."/>
            <person name="Oppert B."/>
            <person name="Jiang H."/>
            <person name="Zou Z."/>
            <person name="Marshall J."/>
            <person name="Elpidina E."/>
            <person name="Vinokurov K."/>
            <person name="Oppert C."/>
            <person name="Zou Z."/>
            <person name="Evans J."/>
            <person name="Lu Z."/>
            <person name="Zhao P."/>
            <person name="Sumathipala N."/>
            <person name="Altincicek B."/>
            <person name="Vilcinskas A."/>
            <person name="Williams M."/>
            <person name="Hultmark D."/>
            <person name="Hetru C."/>
            <person name="Jiang H."/>
            <person name="Grimmelikhuijzen C.J."/>
            <person name="Hauser F."/>
            <person name="Cazzamali G."/>
            <person name="Williamson M."/>
            <person name="Park Y."/>
            <person name="Li B."/>
            <person name="Tanaka Y."/>
            <person name="Predel R."/>
            <person name="Neupert S."/>
            <person name="Schachtner J."/>
            <person name="Verleyen P."/>
            <person name="Raible F."/>
            <person name="Bork P."/>
            <person name="Friedrich M."/>
            <person name="Walden K.K."/>
            <person name="Robertson H.M."/>
            <person name="Angeli S."/>
            <person name="Foret S."/>
            <person name="Bucher G."/>
            <person name="Schuetz S."/>
            <person name="Maleszka R."/>
            <person name="Wimmer E.A."/>
            <person name="Beeman R.W."/>
            <person name="Lorenzen M."/>
            <person name="Tomoyasu Y."/>
            <person name="Miller S.C."/>
            <person name="Grossmann D."/>
            <person name="Bucher G."/>
        </authorList>
    </citation>
    <scope>NUCLEOTIDE SEQUENCE [LARGE SCALE GENOMIC DNA]</scope>
    <source>
        <strain evidence="5 6">Georgia GA2</strain>
    </source>
</reference>
<dbReference type="InterPro" id="IPR035940">
    <property type="entry name" value="CAP_sf"/>
</dbReference>
<evidence type="ECO:0000256" key="3">
    <source>
        <dbReference type="SAM" id="MobiDB-lite"/>
    </source>
</evidence>
<dbReference type="PANTHER" id="PTHR10334">
    <property type="entry name" value="CYSTEINE-RICH SECRETORY PROTEIN-RELATED"/>
    <property type="match status" value="1"/>
</dbReference>
<dbReference type="AlphaFoldDB" id="D2A1B7"/>
<dbReference type="CDD" id="cd05380">
    <property type="entry name" value="CAP_euk"/>
    <property type="match status" value="1"/>
</dbReference>
<protein>
    <submittedName>
        <fullName evidence="5">CRISP/Allergen/PR-1-like Protein</fullName>
    </submittedName>
</protein>
<dbReference type="Pfam" id="PF00188">
    <property type="entry name" value="CAP"/>
    <property type="match status" value="1"/>
</dbReference>
<dbReference type="HOGENOM" id="CLU_061271_0_0_1"/>
<evidence type="ECO:0000313" key="6">
    <source>
        <dbReference type="Proteomes" id="UP000007266"/>
    </source>
</evidence>
<dbReference type="FunCoup" id="D2A1B7">
    <property type="interactions" value="119"/>
</dbReference>
<dbReference type="EMBL" id="KQ971338">
    <property type="protein sequence ID" value="EFA02643.2"/>
    <property type="molecule type" value="Genomic_DNA"/>
</dbReference>
<name>D2A1B7_TRICA</name>
<dbReference type="Gene3D" id="3.40.33.10">
    <property type="entry name" value="CAP"/>
    <property type="match status" value="1"/>
</dbReference>
<dbReference type="FunFam" id="3.40.33.10:FF:000076">
    <property type="entry name" value="CRISP/Allergen/PR-1-like Protein"/>
    <property type="match status" value="1"/>
</dbReference>
<organism evidence="5 6">
    <name type="scientific">Tribolium castaneum</name>
    <name type="common">Red flour beetle</name>
    <dbReference type="NCBI Taxonomy" id="7070"/>
    <lineage>
        <taxon>Eukaryota</taxon>
        <taxon>Metazoa</taxon>
        <taxon>Ecdysozoa</taxon>
        <taxon>Arthropoda</taxon>
        <taxon>Hexapoda</taxon>
        <taxon>Insecta</taxon>
        <taxon>Pterygota</taxon>
        <taxon>Neoptera</taxon>
        <taxon>Endopterygota</taxon>
        <taxon>Coleoptera</taxon>
        <taxon>Polyphaga</taxon>
        <taxon>Cucujiformia</taxon>
        <taxon>Tenebrionidae</taxon>
        <taxon>Tenebrionidae incertae sedis</taxon>
        <taxon>Tribolium</taxon>
    </lineage>
</organism>